<dbReference type="InterPro" id="IPR001387">
    <property type="entry name" value="Cro/C1-type_HTH"/>
</dbReference>
<comment type="caution">
    <text evidence="2">The sequence shown here is derived from an EMBL/GenBank/DDBJ whole genome shotgun (WGS) entry which is preliminary data.</text>
</comment>
<dbReference type="Pfam" id="PF13443">
    <property type="entry name" value="HTH_26"/>
    <property type="match status" value="1"/>
</dbReference>
<organism evidence="2 3">
    <name type="scientific">Bacillus chungangensis</name>
    <dbReference type="NCBI Taxonomy" id="587633"/>
    <lineage>
        <taxon>Bacteria</taxon>
        <taxon>Bacillati</taxon>
        <taxon>Bacillota</taxon>
        <taxon>Bacilli</taxon>
        <taxon>Bacillales</taxon>
        <taxon>Bacillaceae</taxon>
        <taxon>Bacillus</taxon>
    </lineage>
</organism>
<evidence type="ECO:0000313" key="3">
    <source>
        <dbReference type="Proteomes" id="UP001223586"/>
    </source>
</evidence>
<evidence type="ECO:0000313" key="2">
    <source>
        <dbReference type="EMBL" id="MDQ0174442.1"/>
    </source>
</evidence>
<dbReference type="GO" id="GO:0003677">
    <property type="term" value="F:DNA binding"/>
    <property type="evidence" value="ECO:0007669"/>
    <property type="project" value="UniProtKB-KW"/>
</dbReference>
<sequence>MISYKPLLQQLKLRKISMRQLQRDLSISSATTTKLSNNQSVTMSTIEKICLYLDVPIEQVVRIVPNESDKQ</sequence>
<dbReference type="Gene3D" id="1.10.260.40">
    <property type="entry name" value="lambda repressor-like DNA-binding domains"/>
    <property type="match status" value="1"/>
</dbReference>
<dbReference type="InterPro" id="IPR010982">
    <property type="entry name" value="Lambda_DNA-bd_dom_sf"/>
</dbReference>
<reference evidence="2 3" key="1">
    <citation type="submission" date="2023-07" db="EMBL/GenBank/DDBJ databases">
        <title>Genomic Encyclopedia of Type Strains, Phase IV (KMG-IV): sequencing the most valuable type-strain genomes for metagenomic binning, comparative biology and taxonomic classification.</title>
        <authorList>
            <person name="Goeker M."/>
        </authorList>
    </citation>
    <scope>NUCLEOTIDE SEQUENCE [LARGE SCALE GENOMIC DNA]</scope>
    <source>
        <strain evidence="2 3">DSM 23837</strain>
    </source>
</reference>
<evidence type="ECO:0000259" key="1">
    <source>
        <dbReference type="Pfam" id="PF13443"/>
    </source>
</evidence>
<feature type="domain" description="HTH cro/C1-type" evidence="1">
    <location>
        <begin position="7"/>
        <end position="65"/>
    </location>
</feature>
<dbReference type="Proteomes" id="UP001223586">
    <property type="component" value="Unassembled WGS sequence"/>
</dbReference>
<protein>
    <submittedName>
        <fullName evidence="2">DNA-binding Xre family transcriptional regulator</fullName>
    </submittedName>
</protein>
<dbReference type="SUPFAM" id="SSF47413">
    <property type="entry name" value="lambda repressor-like DNA-binding domains"/>
    <property type="match status" value="1"/>
</dbReference>
<gene>
    <name evidence="2" type="ORF">J2S08_000273</name>
</gene>
<keyword evidence="3" id="KW-1185">Reference proteome</keyword>
<proteinExistence type="predicted"/>
<dbReference type="EMBL" id="JAUSTT010000001">
    <property type="protein sequence ID" value="MDQ0174442.1"/>
    <property type="molecule type" value="Genomic_DNA"/>
</dbReference>
<keyword evidence="2" id="KW-0238">DNA-binding</keyword>
<name>A0ABT9WMC7_9BACI</name>
<dbReference type="RefSeq" id="WP_307225902.1">
    <property type="nucleotide sequence ID" value="NZ_JAUSTT010000001.1"/>
</dbReference>
<accession>A0ABT9WMC7</accession>